<name>A0A9E2F723_PSYF1</name>
<proteinExistence type="predicted"/>
<accession>A0A9E2F723</accession>
<evidence type="ECO:0000313" key="1">
    <source>
        <dbReference type="EMBL" id="MBT9145950.1"/>
    </source>
</evidence>
<dbReference type="Proteomes" id="UP000811545">
    <property type="component" value="Unassembled WGS sequence"/>
</dbReference>
<evidence type="ECO:0000313" key="2">
    <source>
        <dbReference type="Proteomes" id="UP000811545"/>
    </source>
</evidence>
<dbReference type="AlphaFoldDB" id="A0A9E2F723"/>
<sequence>MYKKQSQCIKNNLNLPTSIKIMILQLNPSILVETPLGRGQAILIIDYGMHQNTCWVVALNDNGVIKHFDCNDVIMSTNYTYGVNLKRNSNLMEALK</sequence>
<gene>
    <name evidence="1" type="ORF">DDT42_01828</name>
</gene>
<comment type="caution">
    <text evidence="1">The sequence shown here is derived from an EMBL/GenBank/DDBJ whole genome shotgun (WGS) entry which is preliminary data.</text>
</comment>
<reference evidence="1 2" key="1">
    <citation type="journal article" date="2021" name="bioRxiv">
        <title>Unique metabolic strategies in Hadean analogues reveal hints for primordial physiology.</title>
        <authorList>
            <person name="Nobu M.K."/>
            <person name="Nakai R."/>
            <person name="Tamazawa S."/>
            <person name="Mori H."/>
            <person name="Toyoda A."/>
            <person name="Ijiri A."/>
            <person name="Suzuki S."/>
            <person name="Kurokawa K."/>
            <person name="Kamagata Y."/>
            <person name="Tamaki H."/>
        </authorList>
    </citation>
    <scope>NUCLEOTIDE SEQUENCE [LARGE SCALE GENOMIC DNA]</scope>
    <source>
        <strain evidence="1">BS525</strain>
    </source>
</reference>
<organism evidence="1 2">
    <name type="scientific">Psychracetigena formicireducens</name>
    <dbReference type="NCBI Taxonomy" id="2986056"/>
    <lineage>
        <taxon>Bacteria</taxon>
        <taxon>Bacillati</taxon>
        <taxon>Candidatus Lithacetigenota</taxon>
        <taxon>Candidatus Psychracetigena</taxon>
    </lineage>
</organism>
<dbReference type="EMBL" id="QLTW01000238">
    <property type="protein sequence ID" value="MBT9145950.1"/>
    <property type="molecule type" value="Genomic_DNA"/>
</dbReference>
<protein>
    <submittedName>
        <fullName evidence="1">Uncharacterized protein</fullName>
    </submittedName>
</protein>